<gene>
    <name evidence="6" type="ORF">GCM10007100_06120</name>
</gene>
<proteinExistence type="inferred from homology"/>
<evidence type="ECO:0000256" key="5">
    <source>
        <dbReference type="HAMAP-Rule" id="MF_00527"/>
    </source>
</evidence>
<sequence length="186" mass="20767">MNEDFFRARPTEIARLLIGATLTHGTTSGLIVETEAYSEINDEACHTFIRRHAREFVEKHAPGTAYIYLNYGVYWLANILVQAPDGERGFVLIRALEPLTGIELMKERRKKSKLTDLCSGPGKLSIALGIGPEHHEQDFRGKPFTLSPRSSAPEILTGPRIGISKATELPWRYGLADSPHLSRPFP</sequence>
<name>A0A918TG75_9BACT</name>
<dbReference type="GO" id="GO:0003905">
    <property type="term" value="F:alkylbase DNA N-glycosylase activity"/>
    <property type="evidence" value="ECO:0007669"/>
    <property type="project" value="InterPro"/>
</dbReference>
<reference evidence="6" key="1">
    <citation type="journal article" date="2014" name="Int. J. Syst. Evol. Microbiol.">
        <title>Complete genome sequence of Corynebacterium casei LMG S-19264T (=DSM 44701T), isolated from a smear-ripened cheese.</title>
        <authorList>
            <consortium name="US DOE Joint Genome Institute (JGI-PGF)"/>
            <person name="Walter F."/>
            <person name="Albersmeier A."/>
            <person name="Kalinowski J."/>
            <person name="Ruckert C."/>
        </authorList>
    </citation>
    <scope>NUCLEOTIDE SEQUENCE</scope>
    <source>
        <strain evidence="6">KCTC 12988</strain>
    </source>
</reference>
<organism evidence="6 7">
    <name type="scientific">Roseibacillus persicicus</name>
    <dbReference type="NCBI Taxonomy" id="454148"/>
    <lineage>
        <taxon>Bacteria</taxon>
        <taxon>Pseudomonadati</taxon>
        <taxon>Verrucomicrobiota</taxon>
        <taxon>Verrucomicrobiia</taxon>
        <taxon>Verrucomicrobiales</taxon>
        <taxon>Verrucomicrobiaceae</taxon>
        <taxon>Roseibacillus</taxon>
    </lineage>
</organism>
<comment type="similarity">
    <text evidence="1 5">Belongs to the DNA glycosylase MPG family.</text>
</comment>
<dbReference type="GO" id="GO:0006284">
    <property type="term" value="P:base-excision repair"/>
    <property type="evidence" value="ECO:0007669"/>
    <property type="project" value="InterPro"/>
</dbReference>
<dbReference type="Proteomes" id="UP000644507">
    <property type="component" value="Unassembled WGS sequence"/>
</dbReference>
<dbReference type="Pfam" id="PF02245">
    <property type="entry name" value="Pur_DNA_glyco"/>
    <property type="match status" value="1"/>
</dbReference>
<evidence type="ECO:0000256" key="1">
    <source>
        <dbReference type="ARBA" id="ARBA00009232"/>
    </source>
</evidence>
<dbReference type="PANTHER" id="PTHR10429">
    <property type="entry name" value="DNA-3-METHYLADENINE GLYCOSYLASE"/>
    <property type="match status" value="1"/>
</dbReference>
<keyword evidence="3 5" id="KW-0378">Hydrolase</keyword>
<reference evidence="6" key="2">
    <citation type="submission" date="2020-09" db="EMBL/GenBank/DDBJ databases">
        <authorList>
            <person name="Sun Q."/>
            <person name="Kim S."/>
        </authorList>
    </citation>
    <scope>NUCLEOTIDE SEQUENCE</scope>
    <source>
        <strain evidence="6">KCTC 12988</strain>
    </source>
</reference>
<dbReference type="Gene3D" id="3.10.300.10">
    <property type="entry name" value="Methylpurine-DNA glycosylase (MPG)"/>
    <property type="match status" value="1"/>
</dbReference>
<dbReference type="RefSeq" id="WP_189567252.1">
    <property type="nucleotide sequence ID" value="NZ_BMXI01000002.1"/>
</dbReference>
<dbReference type="SUPFAM" id="SSF50486">
    <property type="entry name" value="FMT C-terminal domain-like"/>
    <property type="match status" value="1"/>
</dbReference>
<dbReference type="GO" id="GO:0003677">
    <property type="term" value="F:DNA binding"/>
    <property type="evidence" value="ECO:0007669"/>
    <property type="project" value="InterPro"/>
</dbReference>
<evidence type="ECO:0000313" key="6">
    <source>
        <dbReference type="EMBL" id="GHC43716.1"/>
    </source>
</evidence>
<dbReference type="AlphaFoldDB" id="A0A918TG75"/>
<dbReference type="HAMAP" id="MF_00527">
    <property type="entry name" value="3MGH"/>
    <property type="match status" value="1"/>
</dbReference>
<dbReference type="EC" id="3.2.2.-" evidence="5"/>
<evidence type="ECO:0000256" key="3">
    <source>
        <dbReference type="ARBA" id="ARBA00022801"/>
    </source>
</evidence>
<keyword evidence="4 5" id="KW-0234">DNA repair</keyword>
<accession>A0A918TG75</accession>
<dbReference type="PANTHER" id="PTHR10429:SF0">
    <property type="entry name" value="DNA-3-METHYLADENINE GLYCOSYLASE"/>
    <property type="match status" value="1"/>
</dbReference>
<evidence type="ECO:0000313" key="7">
    <source>
        <dbReference type="Proteomes" id="UP000644507"/>
    </source>
</evidence>
<dbReference type="InterPro" id="IPR011034">
    <property type="entry name" value="Formyl_transferase-like_C_sf"/>
</dbReference>
<dbReference type="InterPro" id="IPR036995">
    <property type="entry name" value="MPG_sf"/>
</dbReference>
<keyword evidence="7" id="KW-1185">Reference proteome</keyword>
<evidence type="ECO:0000256" key="4">
    <source>
        <dbReference type="ARBA" id="ARBA00023204"/>
    </source>
</evidence>
<protein>
    <recommendedName>
        <fullName evidence="5">Putative 3-methyladenine DNA glycosylase</fullName>
        <ecNumber evidence="5">3.2.2.-</ecNumber>
    </recommendedName>
</protein>
<comment type="caution">
    <text evidence="6">The sequence shown here is derived from an EMBL/GenBank/DDBJ whole genome shotgun (WGS) entry which is preliminary data.</text>
</comment>
<dbReference type="CDD" id="cd00540">
    <property type="entry name" value="AAG"/>
    <property type="match status" value="1"/>
</dbReference>
<dbReference type="NCBIfam" id="TIGR00567">
    <property type="entry name" value="3mg"/>
    <property type="match status" value="1"/>
</dbReference>
<keyword evidence="2 5" id="KW-0227">DNA damage</keyword>
<dbReference type="InterPro" id="IPR003180">
    <property type="entry name" value="MPG"/>
</dbReference>
<evidence type="ECO:0000256" key="2">
    <source>
        <dbReference type="ARBA" id="ARBA00022763"/>
    </source>
</evidence>
<dbReference type="EMBL" id="BMXI01000002">
    <property type="protein sequence ID" value="GHC43716.1"/>
    <property type="molecule type" value="Genomic_DNA"/>
</dbReference>